<evidence type="ECO:0000313" key="2">
    <source>
        <dbReference type="EMBL" id="AXK37366.1"/>
    </source>
</evidence>
<dbReference type="EMBL" id="CP031320">
    <property type="protein sequence ID" value="AXK37366.1"/>
    <property type="molecule type" value="Genomic_DNA"/>
</dbReference>
<evidence type="ECO:0000313" key="3">
    <source>
        <dbReference type="Proteomes" id="UP000254425"/>
    </source>
</evidence>
<keyword evidence="1" id="KW-1133">Transmembrane helix</keyword>
<gene>
    <name evidence="2" type="ORF">DVA86_16020</name>
</gene>
<proteinExistence type="predicted"/>
<name>A0A345Y0F0_9ACTN</name>
<feature type="transmembrane region" description="Helical" evidence="1">
    <location>
        <begin position="370"/>
        <end position="389"/>
    </location>
</feature>
<keyword evidence="1" id="KW-0812">Transmembrane</keyword>
<dbReference type="RefSeq" id="WP_208879101.1">
    <property type="nucleotide sequence ID" value="NZ_CP031320.1"/>
</dbReference>
<evidence type="ECO:0008006" key="4">
    <source>
        <dbReference type="Google" id="ProtNLM"/>
    </source>
</evidence>
<keyword evidence="1" id="KW-0472">Membrane</keyword>
<keyword evidence="3" id="KW-1185">Reference proteome</keyword>
<feature type="transmembrane region" description="Helical" evidence="1">
    <location>
        <begin position="243"/>
        <end position="262"/>
    </location>
</feature>
<organism evidence="2 3">
    <name type="scientific">Streptomyces armeniacus</name>
    <dbReference type="NCBI Taxonomy" id="83291"/>
    <lineage>
        <taxon>Bacteria</taxon>
        <taxon>Bacillati</taxon>
        <taxon>Actinomycetota</taxon>
        <taxon>Actinomycetes</taxon>
        <taxon>Kitasatosporales</taxon>
        <taxon>Streptomycetaceae</taxon>
        <taxon>Streptomyces</taxon>
    </lineage>
</organism>
<feature type="transmembrane region" description="Helical" evidence="1">
    <location>
        <begin position="144"/>
        <end position="165"/>
    </location>
</feature>
<evidence type="ECO:0000256" key="1">
    <source>
        <dbReference type="SAM" id="Phobius"/>
    </source>
</evidence>
<protein>
    <recommendedName>
        <fullName evidence="4">PqqD family protein</fullName>
    </recommendedName>
</protein>
<reference evidence="2 3" key="1">
    <citation type="submission" date="2018-07" db="EMBL/GenBank/DDBJ databases">
        <title>Draft genome of the type strain Streptomyces armeniacus ATCC 15676.</title>
        <authorList>
            <person name="Labana P."/>
            <person name="Gosse J.T."/>
            <person name="Boddy C.N."/>
        </authorList>
    </citation>
    <scope>NUCLEOTIDE SEQUENCE [LARGE SCALE GENOMIC DNA]</scope>
    <source>
        <strain evidence="2 3">ATCC 15676</strain>
    </source>
</reference>
<dbReference type="Proteomes" id="UP000254425">
    <property type="component" value="Chromosome"/>
</dbReference>
<sequence>MTGRGQAGGRVRLHPLAMREDRGEWIVGRLETGDFVAMPAEGVRVLRLLEEGLPVPEAAARLPDVDVAAFVGELTALGFVAEIDGRPVRQPAPAPPTFPRLRPHHVRWTLSPLLPALVGVLVLAALAVLCRWPELVPSYRSLLWSPYGSLVLGVGCVVGWVLLFLHECAHLATARAVGVPARMRLGTRLQFLVLQTDISGIELAGRRHRLTAYLAGIAVNLAVAATAVLLLTVTAPGATAHQVLAAGVLLAVLPLPFQLMVFMRTDVYFVLQDLTGCRDLYGDGFAYAKYVARRAYDAVLRRPAARPDPSRRLPPRERRAVRLYSAVLVTGTALCLAVLATVTVPADAALLLQAAGRLGPAHSGPENADGAVVLAVLGGAHLLWARTWWRGRRQR</sequence>
<dbReference type="AlphaFoldDB" id="A0A345Y0F0"/>
<feature type="transmembrane region" description="Helical" evidence="1">
    <location>
        <begin position="321"/>
        <end position="342"/>
    </location>
</feature>
<accession>A0A345Y0F0</accession>
<feature type="transmembrane region" description="Helical" evidence="1">
    <location>
        <begin position="210"/>
        <end position="231"/>
    </location>
</feature>
<feature type="transmembrane region" description="Helical" evidence="1">
    <location>
        <begin position="110"/>
        <end position="132"/>
    </location>
</feature>
<dbReference type="KEGG" id="sarm:DVA86_16020"/>